<dbReference type="Proteomes" id="UP001597262">
    <property type="component" value="Unassembled WGS sequence"/>
</dbReference>
<dbReference type="PRINTS" id="PR00598">
    <property type="entry name" value="HTHMARR"/>
</dbReference>
<proteinExistence type="predicted"/>
<organism evidence="5 6">
    <name type="scientific">Paenibacillus puldeungensis</name>
    <dbReference type="NCBI Taxonomy" id="696536"/>
    <lineage>
        <taxon>Bacteria</taxon>
        <taxon>Bacillati</taxon>
        <taxon>Bacillota</taxon>
        <taxon>Bacilli</taxon>
        <taxon>Bacillales</taxon>
        <taxon>Paenibacillaceae</taxon>
        <taxon>Paenibacillus</taxon>
    </lineage>
</organism>
<gene>
    <name evidence="5" type="ORF">ACFQ3W_17290</name>
</gene>
<dbReference type="InterPro" id="IPR036388">
    <property type="entry name" value="WH-like_DNA-bd_sf"/>
</dbReference>
<dbReference type="PANTHER" id="PTHR42756:SF1">
    <property type="entry name" value="TRANSCRIPTIONAL REPRESSOR OF EMRAB OPERON"/>
    <property type="match status" value="1"/>
</dbReference>
<dbReference type="EMBL" id="JBHTLM010000013">
    <property type="protein sequence ID" value="MFD1178046.1"/>
    <property type="molecule type" value="Genomic_DNA"/>
</dbReference>
<accession>A0ABW3S1L6</accession>
<comment type="caution">
    <text evidence="5">The sequence shown here is derived from an EMBL/GenBank/DDBJ whole genome shotgun (WGS) entry which is preliminary data.</text>
</comment>
<dbReference type="InterPro" id="IPR036390">
    <property type="entry name" value="WH_DNA-bd_sf"/>
</dbReference>
<dbReference type="RefSeq" id="WP_379320490.1">
    <property type="nucleotide sequence ID" value="NZ_JBHTLM010000013.1"/>
</dbReference>
<keyword evidence="2" id="KW-0238">DNA-binding</keyword>
<dbReference type="PANTHER" id="PTHR42756">
    <property type="entry name" value="TRANSCRIPTIONAL REGULATOR, MARR"/>
    <property type="match status" value="1"/>
</dbReference>
<dbReference type="SUPFAM" id="SSF46785">
    <property type="entry name" value="Winged helix' DNA-binding domain"/>
    <property type="match status" value="1"/>
</dbReference>
<reference evidence="6" key="1">
    <citation type="journal article" date="2019" name="Int. J. Syst. Evol. Microbiol.">
        <title>The Global Catalogue of Microorganisms (GCM) 10K type strain sequencing project: providing services to taxonomists for standard genome sequencing and annotation.</title>
        <authorList>
            <consortium name="The Broad Institute Genomics Platform"/>
            <consortium name="The Broad Institute Genome Sequencing Center for Infectious Disease"/>
            <person name="Wu L."/>
            <person name="Ma J."/>
        </authorList>
    </citation>
    <scope>NUCLEOTIDE SEQUENCE [LARGE SCALE GENOMIC DNA]</scope>
    <source>
        <strain evidence="6">CCUG 59189</strain>
    </source>
</reference>
<keyword evidence="1" id="KW-0805">Transcription regulation</keyword>
<evidence type="ECO:0000313" key="5">
    <source>
        <dbReference type="EMBL" id="MFD1178046.1"/>
    </source>
</evidence>
<dbReference type="Gene3D" id="1.10.10.10">
    <property type="entry name" value="Winged helix-like DNA-binding domain superfamily/Winged helix DNA-binding domain"/>
    <property type="match status" value="1"/>
</dbReference>
<sequence length="148" mass="16914">MDQKQRMHEIVESFREVKKAFYQLLSQQADIYGITGIQFMALKAIQNNPQIGVTELADVLRLGNSTVSGVIDRLEKANLVVRKRSDSDRRSVTLEITEKGREIYLQTDQKYSEVISGVLNTAEEDIEHLLITHRKIIESLEKAREGNL</sequence>
<name>A0ABW3S1L6_9BACL</name>
<evidence type="ECO:0000256" key="3">
    <source>
        <dbReference type="ARBA" id="ARBA00023163"/>
    </source>
</evidence>
<dbReference type="SMART" id="SM00347">
    <property type="entry name" value="HTH_MARR"/>
    <property type="match status" value="1"/>
</dbReference>
<evidence type="ECO:0000256" key="2">
    <source>
        <dbReference type="ARBA" id="ARBA00023125"/>
    </source>
</evidence>
<protein>
    <submittedName>
        <fullName evidence="5">MarR family winged helix-turn-helix transcriptional regulator</fullName>
    </submittedName>
</protein>
<dbReference type="PROSITE" id="PS50995">
    <property type="entry name" value="HTH_MARR_2"/>
    <property type="match status" value="1"/>
</dbReference>
<dbReference type="Pfam" id="PF01047">
    <property type="entry name" value="MarR"/>
    <property type="match status" value="1"/>
</dbReference>
<dbReference type="InterPro" id="IPR000835">
    <property type="entry name" value="HTH_MarR-typ"/>
</dbReference>
<evidence type="ECO:0000259" key="4">
    <source>
        <dbReference type="PROSITE" id="PS50995"/>
    </source>
</evidence>
<keyword evidence="6" id="KW-1185">Reference proteome</keyword>
<evidence type="ECO:0000313" key="6">
    <source>
        <dbReference type="Proteomes" id="UP001597262"/>
    </source>
</evidence>
<feature type="domain" description="HTH marR-type" evidence="4">
    <location>
        <begin position="7"/>
        <end position="138"/>
    </location>
</feature>
<keyword evidence="3" id="KW-0804">Transcription</keyword>
<evidence type="ECO:0000256" key="1">
    <source>
        <dbReference type="ARBA" id="ARBA00023015"/>
    </source>
</evidence>